<dbReference type="GO" id="GO:0030435">
    <property type="term" value="P:sporulation resulting in formation of a cellular spore"/>
    <property type="evidence" value="ECO:0007669"/>
    <property type="project" value="EnsemblFungi"/>
</dbReference>
<reference evidence="3 4" key="1">
    <citation type="journal article" date="2011" name="Proc. Natl. Acad. Sci. U.S.A.">
        <title>Evolutionary erosion of yeast sex chromosomes by mating-type switching accidents.</title>
        <authorList>
            <person name="Gordon J.L."/>
            <person name="Armisen D."/>
            <person name="Proux-Wera E."/>
            <person name="Oheigeartaigh S.S."/>
            <person name="Byrne K.P."/>
            <person name="Wolfe K.H."/>
        </authorList>
    </citation>
    <scope>NUCLEOTIDE SEQUENCE [LARGE SCALE GENOMIC DNA]</scope>
    <source>
        <strain evidence="4">ATCC 10662 / CBS 1146 / NBRC 0425 / NCYC 2629 / NRRL Y-866</strain>
    </source>
</reference>
<sequence length="415" mass="46739">MATVSINYNFAHFRAKVAPNTVLNDVLVDSLRHYKLLDDEAPNNCQDWVLLHNKKPVTLDLPWRFLNLSTGVNLELKKSEAGSKADEGNSVKIKWQVTGHKTIVETIRSSADLKDVLDVLASKHGWSLESSNTKLQVFSKVVPYAELRGLTLDDLGVKSSALVRLTNSETIQQDSSGVDPNKEEQVAAKPEDLKGTETLAKKHVLHEVSAYIPTDTSIAKQIQKDENADDYEMTVDQARRYQHMLLKQTGGLGGPLMTKRLRQEKEESAKTVVKECVVRIRFPDLTHIEVAFEPAESMKTIYKVVSESLIDDSMNFTLNQPHPFEVYQPDDRKLVDELGFGTKTLLMFDCKDKGPYLRNEILESAKGLTDADDVRRDRGEHSSDEKISDDVVKPKISTSDPKIKKIPKWLKLSKK</sequence>
<dbReference type="PROSITE" id="PS50033">
    <property type="entry name" value="UBX"/>
    <property type="match status" value="1"/>
</dbReference>
<dbReference type="KEGG" id="tdl:TDEL_0B07320"/>
<dbReference type="InterPro" id="IPR021569">
    <property type="entry name" value="TUG-UBL1"/>
</dbReference>
<dbReference type="eggNOG" id="KOG2699">
    <property type="taxonomic scope" value="Eukaryota"/>
</dbReference>
<dbReference type="SMART" id="SM00166">
    <property type="entry name" value="UBX"/>
    <property type="match status" value="1"/>
</dbReference>
<feature type="compositionally biased region" description="Basic and acidic residues" evidence="1">
    <location>
        <begin position="372"/>
        <end position="393"/>
    </location>
</feature>
<dbReference type="InterPro" id="IPR001012">
    <property type="entry name" value="UBX_dom"/>
</dbReference>
<evidence type="ECO:0000313" key="3">
    <source>
        <dbReference type="EMBL" id="CCE90861.1"/>
    </source>
</evidence>
<protein>
    <recommendedName>
        <fullName evidence="2">UBX domain-containing protein</fullName>
    </recommendedName>
</protein>
<dbReference type="SUPFAM" id="SSF54236">
    <property type="entry name" value="Ubiquitin-like"/>
    <property type="match status" value="2"/>
</dbReference>
<feature type="region of interest" description="Disordered" evidence="1">
    <location>
        <begin position="370"/>
        <end position="399"/>
    </location>
</feature>
<dbReference type="InterPro" id="IPR029071">
    <property type="entry name" value="Ubiquitin-like_domsf"/>
</dbReference>
<dbReference type="OrthoDB" id="440781at2759"/>
<proteinExistence type="predicted"/>
<dbReference type="GO" id="GO:0036503">
    <property type="term" value="P:ERAD pathway"/>
    <property type="evidence" value="ECO:0007669"/>
    <property type="project" value="EnsemblFungi"/>
</dbReference>
<accession>G8ZQG7</accession>
<evidence type="ECO:0000259" key="2">
    <source>
        <dbReference type="PROSITE" id="PS50033"/>
    </source>
</evidence>
<organism evidence="3 4">
    <name type="scientific">Torulaspora delbrueckii</name>
    <name type="common">Yeast</name>
    <name type="synonym">Candida colliculosa</name>
    <dbReference type="NCBI Taxonomy" id="4950"/>
    <lineage>
        <taxon>Eukaryota</taxon>
        <taxon>Fungi</taxon>
        <taxon>Dikarya</taxon>
        <taxon>Ascomycota</taxon>
        <taxon>Saccharomycotina</taxon>
        <taxon>Saccharomycetes</taxon>
        <taxon>Saccharomycetales</taxon>
        <taxon>Saccharomycetaceae</taxon>
        <taxon>Torulaspora</taxon>
    </lineage>
</organism>
<keyword evidence="4" id="KW-1185">Reference proteome</keyword>
<dbReference type="CDD" id="cd16105">
    <property type="entry name" value="Ubl_ASPSCR1_like"/>
    <property type="match status" value="1"/>
</dbReference>
<feature type="domain" description="UBX" evidence="2">
    <location>
        <begin position="271"/>
        <end position="348"/>
    </location>
</feature>
<dbReference type="HOGENOM" id="CLU_667421_0_0_1"/>
<dbReference type="RefSeq" id="XP_003680072.1">
    <property type="nucleotide sequence ID" value="XM_003680024.1"/>
</dbReference>
<dbReference type="GO" id="GO:0005737">
    <property type="term" value="C:cytoplasm"/>
    <property type="evidence" value="ECO:0007669"/>
    <property type="project" value="TreeGrafter"/>
</dbReference>
<dbReference type="GO" id="GO:0005634">
    <property type="term" value="C:nucleus"/>
    <property type="evidence" value="ECO:0007669"/>
    <property type="project" value="EnsemblFungi"/>
</dbReference>
<dbReference type="STRING" id="1076872.G8ZQG7"/>
<dbReference type="GeneID" id="11505255"/>
<dbReference type="PANTHER" id="PTHR46467">
    <property type="entry name" value="TETHER CONTAINING UBX DOMAIN FOR GLUT4"/>
    <property type="match status" value="1"/>
</dbReference>
<evidence type="ECO:0000256" key="1">
    <source>
        <dbReference type="SAM" id="MobiDB-lite"/>
    </source>
</evidence>
<dbReference type="Gene3D" id="3.10.20.90">
    <property type="entry name" value="Phosphatidylinositol 3-kinase Catalytic Subunit, Chain A, domain 1"/>
    <property type="match status" value="2"/>
</dbReference>
<dbReference type="Proteomes" id="UP000005627">
    <property type="component" value="Chromosome 2"/>
</dbReference>
<dbReference type="Pfam" id="PF00789">
    <property type="entry name" value="UBX"/>
    <property type="match status" value="1"/>
</dbReference>
<dbReference type="PANTHER" id="PTHR46467:SF1">
    <property type="entry name" value="TETHER CONTAINING UBX DOMAIN FOR GLUT4"/>
    <property type="match status" value="1"/>
</dbReference>
<evidence type="ECO:0000313" key="4">
    <source>
        <dbReference type="Proteomes" id="UP000005627"/>
    </source>
</evidence>
<dbReference type="InParanoid" id="G8ZQG7"/>
<gene>
    <name evidence="3" type="primary">TDEL0B07320</name>
    <name evidence="3" type="ORF">TDEL_0B07320</name>
</gene>
<dbReference type="AlphaFoldDB" id="G8ZQG7"/>
<dbReference type="GO" id="GO:0006886">
    <property type="term" value="P:intracellular protein transport"/>
    <property type="evidence" value="ECO:0007669"/>
    <property type="project" value="TreeGrafter"/>
</dbReference>
<dbReference type="CDD" id="cd01767">
    <property type="entry name" value="UBX"/>
    <property type="match status" value="1"/>
</dbReference>
<dbReference type="EMBL" id="HE616743">
    <property type="protein sequence ID" value="CCE90861.1"/>
    <property type="molecule type" value="Genomic_DNA"/>
</dbReference>
<dbReference type="Pfam" id="PF11470">
    <property type="entry name" value="TUG-UBL1"/>
    <property type="match status" value="1"/>
</dbReference>
<name>G8ZQG7_TORDE</name>
<dbReference type="GO" id="GO:0012506">
    <property type="term" value="C:vesicle membrane"/>
    <property type="evidence" value="ECO:0007669"/>
    <property type="project" value="TreeGrafter"/>
</dbReference>
<dbReference type="GO" id="GO:0044877">
    <property type="term" value="F:protein-containing complex binding"/>
    <property type="evidence" value="ECO:0007669"/>
    <property type="project" value="EnsemblFungi"/>
</dbReference>
<dbReference type="FunCoup" id="G8ZQG7">
    <property type="interactions" value="53"/>
</dbReference>